<dbReference type="STRING" id="44252.DJ90_5221"/>
<dbReference type="OrthoDB" id="2085330at2"/>
<evidence type="ECO:0000313" key="4">
    <source>
        <dbReference type="Proteomes" id="UP000029278"/>
    </source>
</evidence>
<dbReference type="RefSeq" id="WP_051985767.1">
    <property type="nucleotide sequence ID" value="NZ_BGML01000015.1"/>
</dbReference>
<dbReference type="GeneID" id="77010005"/>
<dbReference type="AlphaFoldDB" id="A0A090XFM1"/>
<dbReference type="EMBL" id="WNZZ01000004">
    <property type="protein sequence ID" value="MUG22478.1"/>
    <property type="molecule type" value="Genomic_DNA"/>
</dbReference>
<proteinExistence type="predicted"/>
<dbReference type="Proteomes" id="UP000029278">
    <property type="component" value="Unassembled WGS sequence"/>
</dbReference>
<name>A0A090XFM1_PAEMA</name>
<feature type="transmembrane region" description="Helical" evidence="1">
    <location>
        <begin position="7"/>
        <end position="32"/>
    </location>
</feature>
<dbReference type="EMBL" id="JMQA01000064">
    <property type="protein sequence ID" value="KFM83704.1"/>
    <property type="molecule type" value="Genomic_DNA"/>
</dbReference>
<reference evidence="3 5" key="2">
    <citation type="submission" date="2019-11" db="EMBL/GenBank/DDBJ databases">
        <title>Draft genome sequences of five Paenibacillus species of dairy origin.</title>
        <authorList>
            <person name="Olajide A.M."/>
            <person name="Chen S."/>
            <person name="Lapointe G."/>
        </authorList>
    </citation>
    <scope>NUCLEOTIDE SEQUENCE [LARGE SCALE GENOMIC DNA]</scope>
    <source>
        <strain evidence="3 5">3CT49</strain>
    </source>
</reference>
<evidence type="ECO:0000313" key="5">
    <source>
        <dbReference type="Proteomes" id="UP000442469"/>
    </source>
</evidence>
<dbReference type="PATRIC" id="fig|44252.3.peg.6677"/>
<evidence type="ECO:0000313" key="3">
    <source>
        <dbReference type="EMBL" id="MUG22478.1"/>
    </source>
</evidence>
<keyword evidence="1" id="KW-1133">Transmembrane helix</keyword>
<organism evidence="2 4">
    <name type="scientific">Paenibacillus macerans</name>
    <name type="common">Bacillus macerans</name>
    <dbReference type="NCBI Taxonomy" id="44252"/>
    <lineage>
        <taxon>Bacteria</taxon>
        <taxon>Bacillati</taxon>
        <taxon>Bacillota</taxon>
        <taxon>Bacilli</taxon>
        <taxon>Bacillales</taxon>
        <taxon>Paenibacillaceae</taxon>
        <taxon>Paenibacillus</taxon>
    </lineage>
</organism>
<accession>A0A090XFM1</accession>
<dbReference type="Proteomes" id="UP000442469">
    <property type="component" value="Unassembled WGS sequence"/>
</dbReference>
<evidence type="ECO:0000256" key="1">
    <source>
        <dbReference type="SAM" id="Phobius"/>
    </source>
</evidence>
<reference evidence="2 4" key="1">
    <citation type="submission" date="2014-04" db="EMBL/GenBank/DDBJ databases">
        <authorList>
            <person name="Bishop-Lilly K.A."/>
            <person name="Broomall S.M."/>
            <person name="Chain P.S."/>
            <person name="Chertkov O."/>
            <person name="Coyne S.R."/>
            <person name="Daligault H.E."/>
            <person name="Davenport K.W."/>
            <person name="Erkkila T."/>
            <person name="Frey K.G."/>
            <person name="Gibbons H.S."/>
            <person name="Gu W."/>
            <person name="Jaissle J."/>
            <person name="Johnson S.L."/>
            <person name="Koroleva G.I."/>
            <person name="Ladner J.T."/>
            <person name="Lo C.-C."/>
            <person name="Minogue T.D."/>
            <person name="Munk C."/>
            <person name="Palacios G.F."/>
            <person name="Redden C.L."/>
            <person name="Rosenzweig C.N."/>
            <person name="Scholz M.B."/>
            <person name="Teshima H."/>
            <person name="Xu Y."/>
        </authorList>
    </citation>
    <scope>NUCLEOTIDE SEQUENCE [LARGE SCALE GENOMIC DNA]</scope>
    <source>
        <strain evidence="2 4">8244</strain>
    </source>
</reference>
<evidence type="ECO:0000313" key="2">
    <source>
        <dbReference type="EMBL" id="KFM83704.1"/>
    </source>
</evidence>
<protein>
    <submittedName>
        <fullName evidence="2">Uncharacterized protein</fullName>
    </submittedName>
</protein>
<keyword evidence="4" id="KW-1185">Reference proteome</keyword>
<gene>
    <name evidence="2" type="ORF">DJ90_5221</name>
    <name evidence="3" type="ORF">GNQ08_08630</name>
</gene>
<comment type="caution">
    <text evidence="2">The sequence shown here is derived from an EMBL/GenBank/DDBJ whole genome shotgun (WGS) entry which is preliminary data.</text>
</comment>
<dbReference type="HOGENOM" id="CLU_1676130_0_0_9"/>
<keyword evidence="1" id="KW-0472">Membrane</keyword>
<keyword evidence="1" id="KW-0812">Transmembrane</keyword>
<sequence length="167" mass="19652">MRAFAKSILVSILVTVCILLFTNLIYFFPWYMTLVIETFNVSQVAASDNYLKQTYYDDALERLRERPIYRQKADDVEIIAKNADGDDAIGYDDASYYEDLTEYEKPYRQRGKPVKVTIEAVYPLSIELWGKKYEREIPVSFSLTATGLKHYKDLEYYEYLDQWGDEP</sequence>